<dbReference type="GeneID" id="42775994"/>
<keyword evidence="1" id="KW-0479">Metal-binding</keyword>
<dbReference type="PANTHER" id="PTHR35805:SF1">
    <property type="entry name" value="ASPARTATE CARBAMOYLTRANSFERASE REGULATORY CHAIN"/>
    <property type="match status" value="1"/>
</dbReference>
<dbReference type="Gene3D" id="2.30.30.20">
    <property type="entry name" value="Aspartate carbamoyltransferase regulatory subunit, C-terminal domain"/>
    <property type="match status" value="1"/>
</dbReference>
<dbReference type="SUPFAM" id="SSF57825">
    <property type="entry name" value="Aspartate carbamoyltransferase, Regulatory-chain, C-terminal domain"/>
    <property type="match status" value="1"/>
</dbReference>
<dbReference type="GO" id="GO:0009347">
    <property type="term" value="C:aspartate carbamoyltransferase complex"/>
    <property type="evidence" value="ECO:0007669"/>
    <property type="project" value="InterPro"/>
</dbReference>
<dbReference type="Proteomes" id="UP000092714">
    <property type="component" value="Unassembled WGS sequence"/>
</dbReference>
<proteinExistence type="predicted"/>
<name>A0A173Z8W7_9CLOT</name>
<evidence type="ECO:0000256" key="3">
    <source>
        <dbReference type="ARBA" id="ARBA00022975"/>
    </source>
</evidence>
<dbReference type="EMBL" id="MAPZ01000019">
    <property type="protein sequence ID" value="OBY10504.1"/>
    <property type="molecule type" value="Genomic_DNA"/>
</dbReference>
<dbReference type="Pfam" id="PF01948">
    <property type="entry name" value="PyrI"/>
    <property type="match status" value="1"/>
</dbReference>
<reference evidence="6 7" key="1">
    <citation type="submission" date="2016-06" db="EMBL/GenBank/DDBJ databases">
        <authorList>
            <person name="Kjaerup R.B."/>
            <person name="Dalgaard T.S."/>
            <person name="Juul-Madsen H.R."/>
        </authorList>
    </citation>
    <scope>NUCLEOTIDE SEQUENCE [LARGE SCALE GENOMIC DNA]</scope>
    <source>
        <strain evidence="6 7">373-A1</strain>
    </source>
</reference>
<evidence type="ECO:0000259" key="4">
    <source>
        <dbReference type="Pfam" id="PF01948"/>
    </source>
</evidence>
<accession>A0A173Z8W7</accession>
<keyword evidence="3" id="KW-0665">Pyrimidine biosynthesis</keyword>
<dbReference type="Gene3D" id="3.30.70.140">
    <property type="entry name" value="Aspartate carbamoyltransferase regulatory subunit, N-terminal domain"/>
    <property type="match status" value="1"/>
</dbReference>
<dbReference type="GO" id="GO:0006207">
    <property type="term" value="P:'de novo' pyrimidine nucleobase biosynthetic process"/>
    <property type="evidence" value="ECO:0007669"/>
    <property type="project" value="InterPro"/>
</dbReference>
<dbReference type="GO" id="GO:0016740">
    <property type="term" value="F:transferase activity"/>
    <property type="evidence" value="ECO:0007669"/>
    <property type="project" value="UniProtKB-KW"/>
</dbReference>
<keyword evidence="7" id="KW-1185">Reference proteome</keyword>
<dbReference type="eggNOG" id="COG1781">
    <property type="taxonomic scope" value="Bacteria"/>
</dbReference>
<dbReference type="GO" id="GO:0006221">
    <property type="term" value="P:pyrimidine nucleotide biosynthetic process"/>
    <property type="evidence" value="ECO:0007669"/>
    <property type="project" value="UniProtKB-KW"/>
</dbReference>
<gene>
    <name evidence="6" type="ORF">CP373A1_08285</name>
</gene>
<organism evidence="6 7">
    <name type="scientific">Clostridium paraputrificum</name>
    <dbReference type="NCBI Taxonomy" id="29363"/>
    <lineage>
        <taxon>Bacteria</taxon>
        <taxon>Bacillati</taxon>
        <taxon>Bacillota</taxon>
        <taxon>Clostridia</taxon>
        <taxon>Eubacteriales</taxon>
        <taxon>Clostridiaceae</taxon>
        <taxon>Clostridium</taxon>
    </lineage>
</organism>
<feature type="domain" description="Aspartate carbamoyltransferase regulatory subunit N-terminal" evidence="4">
    <location>
        <begin position="2"/>
        <end position="91"/>
    </location>
</feature>
<dbReference type="GO" id="GO:0046872">
    <property type="term" value="F:metal ion binding"/>
    <property type="evidence" value="ECO:0007669"/>
    <property type="project" value="UniProtKB-KW"/>
</dbReference>
<dbReference type="InterPro" id="IPR020545">
    <property type="entry name" value="Asp_carbamoyltransf_reg_N"/>
</dbReference>
<evidence type="ECO:0000313" key="6">
    <source>
        <dbReference type="EMBL" id="OBY10504.1"/>
    </source>
</evidence>
<dbReference type="Pfam" id="PF02748">
    <property type="entry name" value="PyrI_C"/>
    <property type="match status" value="1"/>
</dbReference>
<keyword evidence="6" id="KW-0808">Transferase</keyword>
<dbReference type="InterPro" id="IPR020542">
    <property type="entry name" value="Asp_carbamoyltrfase_reg_C"/>
</dbReference>
<feature type="domain" description="Aspartate carbamoyltransferase regulatory subunit C-terminal" evidence="5">
    <location>
        <begin position="97"/>
        <end position="144"/>
    </location>
</feature>
<keyword evidence="2" id="KW-0862">Zinc</keyword>
<dbReference type="InterPro" id="IPR002801">
    <property type="entry name" value="Asp_carbamoylTrfase_reg"/>
</dbReference>
<dbReference type="SUPFAM" id="SSF54893">
    <property type="entry name" value="Aspartate carbamoyltransferase, Regulatory-chain, N-terminal domain"/>
    <property type="match status" value="1"/>
</dbReference>
<dbReference type="RefSeq" id="WP_027098168.1">
    <property type="nucleotide sequence ID" value="NZ_CABHIH010000002.1"/>
</dbReference>
<dbReference type="PANTHER" id="PTHR35805">
    <property type="entry name" value="ASPARTATE CARBAMOYLTRANSFERASE REGULATORY CHAIN"/>
    <property type="match status" value="1"/>
</dbReference>
<evidence type="ECO:0000259" key="5">
    <source>
        <dbReference type="Pfam" id="PF02748"/>
    </source>
</evidence>
<dbReference type="InterPro" id="IPR036793">
    <property type="entry name" value="Asp_carbatrfase_reg_N_sf"/>
</dbReference>
<sequence length="145" mass="16720">MLEITSIKNGLVIDHIEAGMGVKIFNYLHLDKTDYRVALIINAESKNLGKKDIIKIEKDNCEDIDYTVLGLLSPSITINEVKDERIVRKVRPELPEKVENILICNNPRCITVDEKYVPHSFILMDREKGTYRCEYCDHITKLSEV</sequence>
<evidence type="ECO:0000256" key="1">
    <source>
        <dbReference type="ARBA" id="ARBA00022723"/>
    </source>
</evidence>
<comment type="caution">
    <text evidence="6">The sequence shown here is derived from an EMBL/GenBank/DDBJ whole genome shotgun (WGS) entry which is preliminary data.</text>
</comment>
<evidence type="ECO:0000313" key="7">
    <source>
        <dbReference type="Proteomes" id="UP000092714"/>
    </source>
</evidence>
<dbReference type="AlphaFoldDB" id="A0A173Z8W7"/>
<protein>
    <submittedName>
        <fullName evidence="6">Aspartate carbamoyltransferase regulatory subunit</fullName>
    </submittedName>
</protein>
<dbReference type="OrthoDB" id="5599321at2"/>
<dbReference type="InterPro" id="IPR036792">
    <property type="entry name" value="Asp_carbatrfase_reg_C_sf"/>
</dbReference>
<dbReference type="NCBIfam" id="NF002063">
    <property type="entry name" value="PRK00893.1-3"/>
    <property type="match status" value="1"/>
</dbReference>
<evidence type="ECO:0000256" key="2">
    <source>
        <dbReference type="ARBA" id="ARBA00022833"/>
    </source>
</evidence>